<evidence type="ECO:0000313" key="2">
    <source>
        <dbReference type="EMBL" id="SDF37034.1"/>
    </source>
</evidence>
<dbReference type="OrthoDB" id="6088841at2"/>
<organism evidence="2 3">
    <name type="scientific">Ectopseudomonas alcaliphila</name>
    <dbReference type="NCBI Taxonomy" id="101564"/>
    <lineage>
        <taxon>Bacteria</taxon>
        <taxon>Pseudomonadati</taxon>
        <taxon>Pseudomonadota</taxon>
        <taxon>Gammaproteobacteria</taxon>
        <taxon>Pseudomonadales</taxon>
        <taxon>Pseudomonadaceae</taxon>
        <taxon>Ectopseudomonas</taxon>
    </lineage>
</organism>
<dbReference type="Proteomes" id="UP000182413">
    <property type="component" value="Unassembled WGS sequence"/>
</dbReference>
<dbReference type="AlphaFoldDB" id="A0A1G7KJ19"/>
<name>A0A1G7KJ19_9GAMM</name>
<evidence type="ECO:0000313" key="1">
    <source>
        <dbReference type="EMBL" id="MDX5994727.1"/>
    </source>
</evidence>
<reference evidence="1 4" key="2">
    <citation type="submission" date="2023-11" db="EMBL/GenBank/DDBJ databases">
        <title>MicrobeMod: A computational toolkit for identifying prokaryotic methylation and restriction-modification with nanopore sequencing.</title>
        <authorList>
            <person name="Crits-Christoph A."/>
            <person name="Kang S.C."/>
            <person name="Lee H."/>
            <person name="Ostrov N."/>
        </authorList>
    </citation>
    <scope>NUCLEOTIDE SEQUENCE [LARGE SCALE GENOMIC DNA]</scope>
    <source>
        <strain evidence="1 4">ATCC BAA-571</strain>
    </source>
</reference>
<dbReference type="EMBL" id="FNAE01000007">
    <property type="protein sequence ID" value="SDF37034.1"/>
    <property type="molecule type" value="Genomic_DNA"/>
</dbReference>
<dbReference type="Proteomes" id="UP001278050">
    <property type="component" value="Unassembled WGS sequence"/>
</dbReference>
<keyword evidence="4" id="KW-1185">Reference proteome</keyword>
<dbReference type="RefSeq" id="WP_074681035.1">
    <property type="nucleotide sequence ID" value="NZ_CBCSET010000002.1"/>
</dbReference>
<evidence type="ECO:0000313" key="4">
    <source>
        <dbReference type="Proteomes" id="UP001278050"/>
    </source>
</evidence>
<reference evidence="2 3" key="1">
    <citation type="submission" date="2016-10" db="EMBL/GenBank/DDBJ databases">
        <authorList>
            <person name="de Groot N.N."/>
        </authorList>
    </citation>
    <scope>NUCLEOTIDE SEQUENCE [LARGE SCALE GENOMIC DNA]</scope>
    <source>
        <strain evidence="2 3">JCM 10630</strain>
    </source>
</reference>
<gene>
    <name evidence="2" type="ORF">SAMN05216575_107159</name>
    <name evidence="1" type="ORF">SIM71_21910</name>
</gene>
<dbReference type="EMBL" id="JAWXXP010000001">
    <property type="protein sequence ID" value="MDX5994727.1"/>
    <property type="molecule type" value="Genomic_DNA"/>
</dbReference>
<proteinExistence type="predicted"/>
<sequence length="113" mass="12741">MNTLSIDGWRKADNDSKSIPIGTLQFYVSEVEHLRLERAEEELQRSGVRDTMIDADTQTLELVMPDGFGPLSECKWRVYIGGEEQRGQFHLVGYSVEDGCLIYSNAVMVDLLG</sequence>
<accession>A0A1G7KJ19</accession>
<evidence type="ECO:0000313" key="3">
    <source>
        <dbReference type="Proteomes" id="UP000182413"/>
    </source>
</evidence>
<protein>
    <submittedName>
        <fullName evidence="2">Uncharacterized protein</fullName>
    </submittedName>
</protein>